<dbReference type="Proteomes" id="UP001199206">
    <property type="component" value="Unassembled WGS sequence"/>
</dbReference>
<dbReference type="SMART" id="SM01252">
    <property type="entry name" value="KilA-N"/>
    <property type="match status" value="1"/>
</dbReference>
<dbReference type="PROSITE" id="PS51301">
    <property type="entry name" value="KILA_N"/>
    <property type="match status" value="1"/>
</dbReference>
<keyword evidence="3" id="KW-1185">Reference proteome</keyword>
<comment type="caution">
    <text evidence="2">The sequence shown here is derived from an EMBL/GenBank/DDBJ whole genome shotgun (WGS) entry which is preliminary data.</text>
</comment>
<dbReference type="RefSeq" id="WP_084624622.1">
    <property type="nucleotide sequence ID" value="NZ_CAWLZN010000001.1"/>
</dbReference>
<protein>
    <submittedName>
        <fullName evidence="2">KilA-N domain-containing protein</fullName>
    </submittedName>
</protein>
<evidence type="ECO:0000313" key="2">
    <source>
        <dbReference type="EMBL" id="MCC4622227.1"/>
    </source>
</evidence>
<accession>A0ABS8HKS8</accession>
<organism evidence="2 3">
    <name type="scientific">Xanthomonas cassavae CFBP 4642</name>
    <dbReference type="NCBI Taxonomy" id="1219375"/>
    <lineage>
        <taxon>Bacteria</taxon>
        <taxon>Pseudomonadati</taxon>
        <taxon>Pseudomonadota</taxon>
        <taxon>Gammaproteobacteria</taxon>
        <taxon>Lysobacterales</taxon>
        <taxon>Lysobacteraceae</taxon>
        <taxon>Xanthomonas</taxon>
    </lineage>
</organism>
<evidence type="ECO:0000313" key="3">
    <source>
        <dbReference type="Proteomes" id="UP001199206"/>
    </source>
</evidence>
<sequence>MNSHLPLVVDNLQIRRDGAGRYCLNDLHQASGGAKRHQPANWLRLQQTTELIAEVGDVLRSEEAFLRSEERDEPLVVLQGGFTQGTYAIKELVYAYAMWISPRSPEMVSAPARLIQS</sequence>
<name>A0ABS8HKS8_9XANT</name>
<feature type="domain" description="KilA-N" evidence="1">
    <location>
        <begin position="1"/>
        <end position="115"/>
    </location>
</feature>
<dbReference type="EMBL" id="JAJGQJ010000077">
    <property type="protein sequence ID" value="MCC4622227.1"/>
    <property type="molecule type" value="Genomic_DNA"/>
</dbReference>
<gene>
    <name evidence="2" type="ORF">LL965_20030</name>
</gene>
<dbReference type="InterPro" id="IPR017880">
    <property type="entry name" value="KilA_N"/>
</dbReference>
<dbReference type="InterPro" id="IPR018004">
    <property type="entry name" value="KilA/APSES_HTH"/>
</dbReference>
<proteinExistence type="predicted"/>
<dbReference type="Pfam" id="PF04383">
    <property type="entry name" value="KilA-N"/>
    <property type="match status" value="1"/>
</dbReference>
<evidence type="ECO:0000259" key="1">
    <source>
        <dbReference type="PROSITE" id="PS51301"/>
    </source>
</evidence>
<reference evidence="2 3" key="1">
    <citation type="submission" date="2021-10" db="EMBL/GenBank/DDBJ databases">
        <title>Genome sequencing of Xanthomonas strains from NCPPB.</title>
        <authorList>
            <person name="Hussein R."/>
            <person name="Harrison J."/>
            <person name="Studholme D.J."/>
            <person name="Vicente J."/>
            <person name="Grant M."/>
        </authorList>
    </citation>
    <scope>NUCLEOTIDE SEQUENCE [LARGE SCALE GENOMIC DNA]</scope>
    <source>
        <strain evidence="2 3">NCPPB 101</strain>
    </source>
</reference>